<dbReference type="Gene3D" id="2.60.40.1180">
    <property type="entry name" value="Golgi alpha-mannosidase II"/>
    <property type="match status" value="1"/>
</dbReference>
<dbReference type="RefSeq" id="WP_093918068.1">
    <property type="nucleotide sequence ID" value="NZ_FONW01000001.1"/>
</dbReference>
<dbReference type="InterPro" id="IPR014756">
    <property type="entry name" value="Ig_E-set"/>
</dbReference>
<evidence type="ECO:0000256" key="2">
    <source>
        <dbReference type="ARBA" id="ARBA00023295"/>
    </source>
</evidence>
<evidence type="ECO:0000256" key="1">
    <source>
        <dbReference type="ARBA" id="ARBA00022801"/>
    </source>
</evidence>
<dbReference type="InterPro" id="IPR013783">
    <property type="entry name" value="Ig-like_fold"/>
</dbReference>
<proteinExistence type="predicted"/>
<sequence length="615" mass="70731">MIKQIAIVFLLVLAGSAQLLATSVERVEPMFWWVGMKNPNLQLMVHGEDIAQADVSLDYPGVSLESVSRVKNPNYLFINLKIDEETRPGTFDLTFTTGRKKTTSYTYELRDREANSANRMGFNSSDVIYLITPDRFVNGNPDNDAVEGMKELPNRADKDGRHGGDIRGIINSLDYLQGLGFTAVWLNPVLENNMTQVSYHGYSTTDFYKVDPRYGSNEEYLELSKELKKRGMKLIMDMIFNHCGSEHWWMDDMPMDDWIHHYPEYKITTHRRTVHQDPHVSEADRKAMLNGWFVPTMPDLNQKNPFMATYLIQNSIWWIEYVGLEGIRQDTWPYPDKHMMADWTEQVLEEYPNFNIVGEEWSMNPAIVSYWQKGKQNSDGYHCSLPSLMDFPVQNATSRAMQHEESWDKGLQELYEALSNDFLYPDADNLVVFPDNHDMSRFYTQVGEDVDKLKMGLAFFLTTRGIPQIFYGTEVLMSNPGTEDHGIIRSDFPGGWDGDAVNAFTGEGLSDAQKDLQNYIGTIQNWRKNKEVIHTGKLMHFVPENGLYVYFRYNDDETVMVVLNKNKTDSQLETARFEELIGKFSRGTEIIRSKPINDLSTITVPAKAAMIIELK</sequence>
<evidence type="ECO:0000313" key="5">
    <source>
        <dbReference type="Proteomes" id="UP000198964"/>
    </source>
</evidence>
<organism evidence="4 5">
    <name type="scientific">Sunxiuqinia elliptica</name>
    <dbReference type="NCBI Taxonomy" id="655355"/>
    <lineage>
        <taxon>Bacteria</taxon>
        <taxon>Pseudomonadati</taxon>
        <taxon>Bacteroidota</taxon>
        <taxon>Bacteroidia</taxon>
        <taxon>Marinilabiliales</taxon>
        <taxon>Prolixibacteraceae</taxon>
        <taxon>Sunxiuqinia</taxon>
    </lineage>
</organism>
<dbReference type="SUPFAM" id="SSF81296">
    <property type="entry name" value="E set domains"/>
    <property type="match status" value="1"/>
</dbReference>
<dbReference type="SUPFAM" id="SSF51445">
    <property type="entry name" value="(Trans)glycosidases"/>
    <property type="match status" value="1"/>
</dbReference>
<dbReference type="PANTHER" id="PTHR10357">
    <property type="entry name" value="ALPHA-AMYLASE FAMILY MEMBER"/>
    <property type="match status" value="1"/>
</dbReference>
<dbReference type="CDD" id="cd11340">
    <property type="entry name" value="AmyAc_bac_CMD_like_3"/>
    <property type="match status" value="1"/>
</dbReference>
<dbReference type="Pfam" id="PF00128">
    <property type="entry name" value="Alpha-amylase"/>
    <property type="match status" value="1"/>
</dbReference>
<dbReference type="EMBL" id="FONW01000001">
    <property type="protein sequence ID" value="SFE51619.1"/>
    <property type="molecule type" value="Genomic_DNA"/>
</dbReference>
<dbReference type="AlphaFoldDB" id="A0A1I2B6C5"/>
<accession>A0A1I2B6C5</accession>
<dbReference type="InterPro" id="IPR017853">
    <property type="entry name" value="GH"/>
</dbReference>
<keyword evidence="1" id="KW-0378">Hydrolase</keyword>
<dbReference type="InterPro" id="IPR015171">
    <property type="entry name" value="Cyc-maltodext_N"/>
</dbReference>
<dbReference type="GO" id="GO:0016798">
    <property type="term" value="F:hydrolase activity, acting on glycosyl bonds"/>
    <property type="evidence" value="ECO:0007669"/>
    <property type="project" value="UniProtKB-KW"/>
</dbReference>
<dbReference type="SUPFAM" id="SSF51011">
    <property type="entry name" value="Glycosyl hydrolase domain"/>
    <property type="match status" value="1"/>
</dbReference>
<reference evidence="4 5" key="1">
    <citation type="submission" date="2016-10" db="EMBL/GenBank/DDBJ databases">
        <authorList>
            <person name="de Groot N.N."/>
        </authorList>
    </citation>
    <scope>NUCLEOTIDE SEQUENCE [LARGE SCALE GENOMIC DNA]</scope>
    <source>
        <strain evidence="4 5">CGMCC 1.9156</strain>
    </source>
</reference>
<dbReference type="SMART" id="SM00642">
    <property type="entry name" value="Aamy"/>
    <property type="match status" value="1"/>
</dbReference>
<dbReference type="STRING" id="655355.SAMN05216283_101320"/>
<dbReference type="InterPro" id="IPR019492">
    <property type="entry name" value="Cyclo-malto-dextrinase_C"/>
</dbReference>
<feature type="domain" description="Glycosyl hydrolase family 13 catalytic" evidence="3">
    <location>
        <begin position="130"/>
        <end position="527"/>
    </location>
</feature>
<dbReference type="InterPro" id="IPR006047">
    <property type="entry name" value="GH13_cat_dom"/>
</dbReference>
<evidence type="ECO:0000259" key="3">
    <source>
        <dbReference type="SMART" id="SM00642"/>
    </source>
</evidence>
<dbReference type="Proteomes" id="UP000198964">
    <property type="component" value="Unassembled WGS sequence"/>
</dbReference>
<keyword evidence="5" id="KW-1185">Reference proteome</keyword>
<dbReference type="Gene3D" id="3.20.20.80">
    <property type="entry name" value="Glycosidases"/>
    <property type="match status" value="1"/>
</dbReference>
<gene>
    <name evidence="4" type="ORF">SAMN05216283_101320</name>
</gene>
<dbReference type="Pfam" id="PF10438">
    <property type="entry name" value="Cyc-maltodext_C"/>
    <property type="match status" value="1"/>
</dbReference>
<keyword evidence="2 4" id="KW-0326">Glycosidase</keyword>
<name>A0A1I2B6C5_9BACT</name>
<dbReference type="InterPro" id="IPR013780">
    <property type="entry name" value="Glyco_hydro_b"/>
</dbReference>
<dbReference type="GO" id="GO:0005975">
    <property type="term" value="P:carbohydrate metabolic process"/>
    <property type="evidence" value="ECO:0007669"/>
    <property type="project" value="InterPro"/>
</dbReference>
<protein>
    <submittedName>
        <fullName evidence="4">Glycosidase</fullName>
    </submittedName>
</protein>
<evidence type="ECO:0000313" key="4">
    <source>
        <dbReference type="EMBL" id="SFE51619.1"/>
    </source>
</evidence>
<dbReference type="Pfam" id="PF09087">
    <property type="entry name" value="Cyc-maltodext_N"/>
    <property type="match status" value="1"/>
</dbReference>
<dbReference type="Gene3D" id="2.60.40.10">
    <property type="entry name" value="Immunoglobulins"/>
    <property type="match status" value="1"/>
</dbReference>
<dbReference type="PANTHER" id="PTHR10357:SF210">
    <property type="entry name" value="MALTODEXTRIN GLUCOSIDASE"/>
    <property type="match status" value="1"/>
</dbReference>